<keyword evidence="2" id="KW-1185">Reference proteome</keyword>
<sequence length="432" mass="46298">MASHAIEAKYRELGGDAGFLGRATTSLTQDIGIDGTPGCHIDYNGGSIYWTSTEGAHVIYGQIYQKWISVGGPKSNLGYPKTDEASTQDGQGRFNDFAINGADTGSVYWTLRNGAFLIYGSIWLKWRSFGGETSFLGYPITDEASTPDGQCRFNDFAKDGNVTGSIYWTRSLGAFLIYGQIFHKWKSIGGEGGFLGYPITDEASTPDGQCRFNDFAKDGNVTGSIYWTRDLGAFLIYGQIFLKWKSTGGESGVLGYPTTDESPAGDRGGRYNDFNKGGSIYWSPSTGAHVITGALPPKLSWERINIVFPRGVAAGGSVNLIVTSGGHTTFSGGLHDSGLVGYDYGVACVFVDADNQPWLVSRSGSISGTLGTGDRQDNFNIESNRADLARNWRAIAAANPKLHTEARVDVSLGSIINALIQSIGVAQVIALL</sequence>
<gene>
    <name evidence="1" type="ORF">EDB81DRAFT_884736</name>
</gene>
<name>A0A9P9EPN0_9HYPO</name>
<organism evidence="1 2">
    <name type="scientific">Dactylonectria macrodidyma</name>
    <dbReference type="NCBI Taxonomy" id="307937"/>
    <lineage>
        <taxon>Eukaryota</taxon>
        <taxon>Fungi</taxon>
        <taxon>Dikarya</taxon>
        <taxon>Ascomycota</taxon>
        <taxon>Pezizomycotina</taxon>
        <taxon>Sordariomycetes</taxon>
        <taxon>Hypocreomycetidae</taxon>
        <taxon>Hypocreales</taxon>
        <taxon>Nectriaceae</taxon>
        <taxon>Dactylonectria</taxon>
    </lineage>
</organism>
<dbReference type="InterPro" id="IPR013207">
    <property type="entry name" value="LGFP"/>
</dbReference>
<proteinExistence type="predicted"/>
<dbReference type="OrthoDB" id="5411468at2759"/>
<evidence type="ECO:0000313" key="2">
    <source>
        <dbReference type="Proteomes" id="UP000738349"/>
    </source>
</evidence>
<reference evidence="1" key="1">
    <citation type="journal article" date="2021" name="Nat. Commun.">
        <title>Genetic determinants of endophytism in the Arabidopsis root mycobiome.</title>
        <authorList>
            <person name="Mesny F."/>
            <person name="Miyauchi S."/>
            <person name="Thiergart T."/>
            <person name="Pickel B."/>
            <person name="Atanasova L."/>
            <person name="Karlsson M."/>
            <person name="Huettel B."/>
            <person name="Barry K.W."/>
            <person name="Haridas S."/>
            <person name="Chen C."/>
            <person name="Bauer D."/>
            <person name="Andreopoulos W."/>
            <person name="Pangilinan J."/>
            <person name="LaButti K."/>
            <person name="Riley R."/>
            <person name="Lipzen A."/>
            <person name="Clum A."/>
            <person name="Drula E."/>
            <person name="Henrissat B."/>
            <person name="Kohler A."/>
            <person name="Grigoriev I.V."/>
            <person name="Martin F.M."/>
            <person name="Hacquard S."/>
        </authorList>
    </citation>
    <scope>NUCLEOTIDE SEQUENCE</scope>
    <source>
        <strain evidence="1">MPI-CAGE-AT-0147</strain>
    </source>
</reference>
<comment type="caution">
    <text evidence="1">The sequence shown here is derived from an EMBL/GenBank/DDBJ whole genome shotgun (WGS) entry which is preliminary data.</text>
</comment>
<protein>
    <submittedName>
        <fullName evidence="1">Uncharacterized protein</fullName>
    </submittedName>
</protein>
<dbReference type="Proteomes" id="UP000738349">
    <property type="component" value="Unassembled WGS sequence"/>
</dbReference>
<dbReference type="AlphaFoldDB" id="A0A9P9EPN0"/>
<dbReference type="EMBL" id="JAGMUV010000010">
    <property type="protein sequence ID" value="KAH7141661.1"/>
    <property type="molecule type" value="Genomic_DNA"/>
</dbReference>
<accession>A0A9P9EPN0</accession>
<dbReference type="Pfam" id="PF08310">
    <property type="entry name" value="LGFP"/>
    <property type="match status" value="5"/>
</dbReference>
<evidence type="ECO:0000313" key="1">
    <source>
        <dbReference type="EMBL" id="KAH7141661.1"/>
    </source>
</evidence>